<evidence type="ECO:0000256" key="2">
    <source>
        <dbReference type="SAM" id="Phobius"/>
    </source>
</evidence>
<evidence type="ECO:0000259" key="3">
    <source>
        <dbReference type="PROSITE" id="PS51782"/>
    </source>
</evidence>
<organism evidence="4 5">
    <name type="scientific">Brachybacterium halotolerans</name>
    <dbReference type="NCBI Taxonomy" id="2795215"/>
    <lineage>
        <taxon>Bacteria</taxon>
        <taxon>Bacillati</taxon>
        <taxon>Actinomycetota</taxon>
        <taxon>Actinomycetes</taxon>
        <taxon>Micrococcales</taxon>
        <taxon>Dermabacteraceae</taxon>
        <taxon>Brachybacterium</taxon>
    </lineage>
</organism>
<keyword evidence="5" id="KW-1185">Reference proteome</keyword>
<dbReference type="Gene3D" id="3.10.350.10">
    <property type="entry name" value="LysM domain"/>
    <property type="match status" value="1"/>
</dbReference>
<dbReference type="EMBL" id="JAEDAJ010000001">
    <property type="protein sequence ID" value="MBK0330533.1"/>
    <property type="molecule type" value="Genomic_DNA"/>
</dbReference>
<dbReference type="PROSITE" id="PS51782">
    <property type="entry name" value="LYSM"/>
    <property type="match status" value="1"/>
</dbReference>
<evidence type="ECO:0000313" key="4">
    <source>
        <dbReference type="EMBL" id="MBK0330533.1"/>
    </source>
</evidence>
<dbReference type="InterPro" id="IPR036779">
    <property type="entry name" value="LysM_dom_sf"/>
</dbReference>
<accession>A0ABS1B7D4</accession>
<proteinExistence type="predicted"/>
<keyword evidence="2" id="KW-0812">Transmembrane</keyword>
<protein>
    <submittedName>
        <fullName evidence="4">LysM peptidoglycan-binding domain-containing protein</fullName>
    </submittedName>
</protein>
<keyword evidence="2" id="KW-0472">Membrane</keyword>
<dbReference type="Proteomes" id="UP000612352">
    <property type="component" value="Unassembled WGS sequence"/>
</dbReference>
<evidence type="ECO:0000256" key="1">
    <source>
        <dbReference type="SAM" id="MobiDB-lite"/>
    </source>
</evidence>
<feature type="region of interest" description="Disordered" evidence="1">
    <location>
        <begin position="104"/>
        <end position="126"/>
    </location>
</feature>
<dbReference type="InterPro" id="IPR018392">
    <property type="entry name" value="LysM"/>
</dbReference>
<dbReference type="Pfam" id="PF01476">
    <property type="entry name" value="LysM"/>
    <property type="match status" value="1"/>
</dbReference>
<sequence length="126" mass="13156">MATMLPLPTSSAHAEQASARKGVRLQLTRRGRILLAAIAFLAGILVALLGVLVLGVPSAFAGDPQEPVTVTVQAGDTLSDYAEQYAPAGEDPQDFVREMRSLNGLSSPRITEGQSLELPEGSVDAA</sequence>
<name>A0ABS1B7D4_9MICO</name>
<dbReference type="CDD" id="cd00118">
    <property type="entry name" value="LysM"/>
    <property type="match status" value="1"/>
</dbReference>
<reference evidence="4 5" key="1">
    <citation type="submission" date="2020-12" db="EMBL/GenBank/DDBJ databases">
        <title>Brachybacterium sp. MASK1Z-5, whole genome shotgun sequence.</title>
        <authorList>
            <person name="Tuo L."/>
        </authorList>
    </citation>
    <scope>NUCLEOTIDE SEQUENCE [LARGE SCALE GENOMIC DNA]</scope>
    <source>
        <strain evidence="4 5">MASK1Z-5</strain>
    </source>
</reference>
<feature type="compositionally biased region" description="Polar residues" evidence="1">
    <location>
        <begin position="104"/>
        <end position="114"/>
    </location>
</feature>
<keyword evidence="2" id="KW-1133">Transmembrane helix</keyword>
<feature type="transmembrane region" description="Helical" evidence="2">
    <location>
        <begin position="33"/>
        <end position="56"/>
    </location>
</feature>
<feature type="domain" description="LysM" evidence="3">
    <location>
        <begin position="68"/>
        <end position="118"/>
    </location>
</feature>
<gene>
    <name evidence="4" type="ORF">I8D64_03870</name>
</gene>
<comment type="caution">
    <text evidence="4">The sequence shown here is derived from an EMBL/GenBank/DDBJ whole genome shotgun (WGS) entry which is preliminary data.</text>
</comment>
<evidence type="ECO:0000313" key="5">
    <source>
        <dbReference type="Proteomes" id="UP000612352"/>
    </source>
</evidence>